<dbReference type="EMBL" id="LUEZ02000044">
    <property type="protein sequence ID" value="RDB24411.1"/>
    <property type="molecule type" value="Genomic_DNA"/>
</dbReference>
<proteinExistence type="predicted"/>
<evidence type="ECO:0000313" key="3">
    <source>
        <dbReference type="Proteomes" id="UP000076154"/>
    </source>
</evidence>
<reference evidence="2" key="1">
    <citation type="submission" date="2018-04" db="EMBL/GenBank/DDBJ databases">
        <title>Whole genome sequencing of Hypsizygus marmoreus.</title>
        <authorList>
            <person name="Choi I.-G."/>
            <person name="Min B."/>
            <person name="Kim J.-G."/>
            <person name="Kim S."/>
            <person name="Oh Y.-L."/>
            <person name="Kong W.-S."/>
            <person name="Park H."/>
            <person name="Jeong J."/>
            <person name="Song E.-S."/>
        </authorList>
    </citation>
    <scope>NUCLEOTIDE SEQUENCE [LARGE SCALE GENOMIC DNA]</scope>
    <source>
        <strain evidence="2">51987-8</strain>
    </source>
</reference>
<comment type="caution">
    <text evidence="2">The sequence shown here is derived from an EMBL/GenBank/DDBJ whole genome shotgun (WGS) entry which is preliminary data.</text>
</comment>
<organism evidence="2 3">
    <name type="scientific">Hypsizygus marmoreus</name>
    <name type="common">White beech mushroom</name>
    <name type="synonym">Agaricus marmoreus</name>
    <dbReference type="NCBI Taxonomy" id="39966"/>
    <lineage>
        <taxon>Eukaryota</taxon>
        <taxon>Fungi</taxon>
        <taxon>Dikarya</taxon>
        <taxon>Basidiomycota</taxon>
        <taxon>Agaricomycotina</taxon>
        <taxon>Agaricomycetes</taxon>
        <taxon>Agaricomycetidae</taxon>
        <taxon>Agaricales</taxon>
        <taxon>Tricholomatineae</taxon>
        <taxon>Lyophyllaceae</taxon>
        <taxon>Hypsizygus</taxon>
    </lineage>
</organism>
<accession>A0A369JQ80</accession>
<protein>
    <submittedName>
        <fullName evidence="2">Uncharacterized protein</fullName>
    </submittedName>
</protein>
<gene>
    <name evidence="2" type="ORF">Hypma_008498</name>
</gene>
<sequence length="460" mass="51271">MLPLSAQLNEEELAHIRQVQEYSQLAVVTPRLRELKDFVGVAPDNRRVVERCFVRPSPPARRLNRISSSETIRVRNNKVSGPDENTPPRPYALDPNRYLTSGHAAEKPMSNSTKLASHPTNDLDYPGYFLNTYPRGFDPRGRVGNRGLQAQATPVAPRPLRDLTSNTIRVSVPNHINAATFEPTGHAAERHANVSSNVGPPVALRSADEVLNTLCARVPTTVLSNLPSQNTRPSASTPRVRTGGIVLDRSELELKLTLYPCRPSGFRGNTDDNYLPILGSHFTIWDKFEQGCVFLPAQLNLVVKNPKKWSEKQLSIPDIRGFDLLCENRLSPALASGVPYSGKSDLDKGFKVNYSGGATVRVINDMLTPFVPWRGIAFEEPGWVYMPGEGEGDRHLRHGVDIGQRGWFIRVWIPLPMRLFRKKEARVLTLKAVVRIGKEQPLVYAMIPFSVSHLLNGPHI</sequence>
<dbReference type="InParanoid" id="A0A369JQ80"/>
<name>A0A369JQ80_HYPMA</name>
<feature type="region of interest" description="Disordered" evidence="1">
    <location>
        <begin position="66"/>
        <end position="91"/>
    </location>
</feature>
<keyword evidence="3" id="KW-1185">Reference proteome</keyword>
<evidence type="ECO:0000256" key="1">
    <source>
        <dbReference type="SAM" id="MobiDB-lite"/>
    </source>
</evidence>
<dbReference type="OrthoDB" id="3059771at2759"/>
<evidence type="ECO:0000313" key="2">
    <source>
        <dbReference type="EMBL" id="RDB24411.1"/>
    </source>
</evidence>
<dbReference type="Proteomes" id="UP000076154">
    <property type="component" value="Unassembled WGS sequence"/>
</dbReference>
<dbReference type="AlphaFoldDB" id="A0A369JQ80"/>